<dbReference type="STRING" id="4432.A0A1U8AXD6"/>
<reference evidence="12" key="1">
    <citation type="submission" date="2025-08" db="UniProtKB">
        <authorList>
            <consortium name="RefSeq"/>
        </authorList>
    </citation>
    <scope>IDENTIFICATION</scope>
</reference>
<dbReference type="InterPro" id="IPR015720">
    <property type="entry name" value="Emp24-like"/>
</dbReference>
<dbReference type="Proteomes" id="UP000189703">
    <property type="component" value="Unplaced"/>
</dbReference>
<dbReference type="PANTHER" id="PTHR22811">
    <property type="entry name" value="TRANSMEMBRANE EMP24 DOMAIN-CONTAINING PROTEIN"/>
    <property type="match status" value="1"/>
</dbReference>
<evidence type="ECO:0000256" key="6">
    <source>
        <dbReference type="ARBA" id="ARBA00023136"/>
    </source>
</evidence>
<keyword evidence="4 9" id="KW-0732">Signal</keyword>
<dbReference type="InParanoid" id="A0A1U8AXD6"/>
<evidence type="ECO:0000256" key="4">
    <source>
        <dbReference type="ARBA" id="ARBA00022729"/>
    </source>
</evidence>
<dbReference type="GO" id="GO:0005794">
    <property type="term" value="C:Golgi apparatus"/>
    <property type="evidence" value="ECO:0000318"/>
    <property type="project" value="GO_Central"/>
</dbReference>
<name>A0A1U8AXD6_NELNU</name>
<dbReference type="eggNOG" id="KOG1691">
    <property type="taxonomic scope" value="Eukaryota"/>
</dbReference>
<evidence type="ECO:0000313" key="12">
    <source>
        <dbReference type="RefSeq" id="XP_010272904.1"/>
    </source>
</evidence>
<dbReference type="InterPro" id="IPR009038">
    <property type="entry name" value="GOLD_dom"/>
</dbReference>
<dbReference type="GO" id="GO:0016020">
    <property type="term" value="C:membrane"/>
    <property type="evidence" value="ECO:0007669"/>
    <property type="project" value="UniProtKB-SubCell"/>
</dbReference>
<feature type="signal peptide" evidence="9">
    <location>
        <begin position="1"/>
        <end position="25"/>
    </location>
</feature>
<dbReference type="PROSITE" id="PS50866">
    <property type="entry name" value="GOLD"/>
    <property type="match status" value="1"/>
</dbReference>
<feature type="chain" id="PRO_5010556126" evidence="9">
    <location>
        <begin position="26"/>
        <end position="212"/>
    </location>
</feature>
<comment type="subcellular location">
    <subcellularLocation>
        <location evidence="1 7">Membrane</location>
        <topology evidence="1 7">Single-pass type I membrane protein</topology>
    </subcellularLocation>
</comment>
<feature type="transmembrane region" description="Helical" evidence="8">
    <location>
        <begin position="183"/>
        <end position="202"/>
    </location>
</feature>
<protein>
    <submittedName>
        <fullName evidence="12">Transmembrane emp24 domain-containing protein p24delta3-like</fullName>
    </submittedName>
</protein>
<dbReference type="GO" id="GO:0030134">
    <property type="term" value="C:COPII-coated ER to Golgi transport vesicle"/>
    <property type="evidence" value="ECO:0000318"/>
    <property type="project" value="GO_Central"/>
</dbReference>
<evidence type="ECO:0000259" key="10">
    <source>
        <dbReference type="PROSITE" id="PS50866"/>
    </source>
</evidence>
<dbReference type="AlphaFoldDB" id="A0A1U8AXD6"/>
<accession>A0A1U8AXD6</accession>
<keyword evidence="11" id="KW-1185">Reference proteome</keyword>
<dbReference type="GO" id="GO:0006888">
    <property type="term" value="P:endoplasmic reticulum to Golgi vesicle-mediated transport"/>
    <property type="evidence" value="ECO:0000318"/>
    <property type="project" value="GO_Central"/>
</dbReference>
<organism evidence="11 12">
    <name type="scientific">Nelumbo nucifera</name>
    <name type="common">Sacred lotus</name>
    <dbReference type="NCBI Taxonomy" id="4432"/>
    <lineage>
        <taxon>Eukaryota</taxon>
        <taxon>Viridiplantae</taxon>
        <taxon>Streptophyta</taxon>
        <taxon>Embryophyta</taxon>
        <taxon>Tracheophyta</taxon>
        <taxon>Spermatophyta</taxon>
        <taxon>Magnoliopsida</taxon>
        <taxon>Proteales</taxon>
        <taxon>Nelumbonaceae</taxon>
        <taxon>Nelumbo</taxon>
    </lineage>
</organism>
<dbReference type="KEGG" id="nnu:104608569"/>
<evidence type="ECO:0000256" key="9">
    <source>
        <dbReference type="SAM" id="SignalP"/>
    </source>
</evidence>
<evidence type="ECO:0000256" key="5">
    <source>
        <dbReference type="ARBA" id="ARBA00022989"/>
    </source>
</evidence>
<dbReference type="OrthoDB" id="759142at2759"/>
<dbReference type="GeneID" id="104608569"/>
<dbReference type="GO" id="GO:0007030">
    <property type="term" value="P:Golgi organization"/>
    <property type="evidence" value="ECO:0000318"/>
    <property type="project" value="GO_Central"/>
</dbReference>
<evidence type="ECO:0000256" key="3">
    <source>
        <dbReference type="ARBA" id="ARBA00022692"/>
    </source>
</evidence>
<feature type="domain" description="GOLD" evidence="10">
    <location>
        <begin position="35"/>
        <end position="147"/>
    </location>
</feature>
<dbReference type="GO" id="GO:0005783">
    <property type="term" value="C:endoplasmic reticulum"/>
    <property type="evidence" value="ECO:0000318"/>
    <property type="project" value="GO_Central"/>
</dbReference>
<proteinExistence type="inferred from homology"/>
<dbReference type="OMA" id="EAVWFTI"/>
<dbReference type="GO" id="GO:0006886">
    <property type="term" value="P:intracellular protein transport"/>
    <property type="evidence" value="ECO:0000318"/>
    <property type="project" value="GO_Central"/>
</dbReference>
<comment type="similarity">
    <text evidence="2 7">Belongs to the EMP24/GP25L family.</text>
</comment>
<evidence type="ECO:0000256" key="1">
    <source>
        <dbReference type="ARBA" id="ARBA00004479"/>
    </source>
</evidence>
<evidence type="ECO:0000256" key="8">
    <source>
        <dbReference type="SAM" id="Phobius"/>
    </source>
</evidence>
<evidence type="ECO:0000256" key="7">
    <source>
        <dbReference type="RuleBase" id="RU003827"/>
    </source>
</evidence>
<keyword evidence="3 7" id="KW-0812">Transmembrane</keyword>
<sequence>MMSLRIPALFLIVSSMGLLLPLGESIWLTLPPLRTKCVSEEIQNGVSVLAKYNVISADQIGDGPAITVKVTSPSGSNIYRVENATDDWIEFNTTEAGKYLVCFWMGDYHQDEEASVYLDWKIGIATRDWDSVAKEEKLLGVELELRKQEEIVESIHEKMLRLMGREMEMRVVIETIHARVTTFSIMSLGINIVVSALQLWYLKRYFRKKKII</sequence>
<evidence type="ECO:0000256" key="2">
    <source>
        <dbReference type="ARBA" id="ARBA00007104"/>
    </source>
</evidence>
<evidence type="ECO:0000313" key="11">
    <source>
        <dbReference type="Proteomes" id="UP000189703"/>
    </source>
</evidence>
<dbReference type="Pfam" id="PF01105">
    <property type="entry name" value="EMP24_GP25L"/>
    <property type="match status" value="1"/>
</dbReference>
<dbReference type="SMART" id="SM01190">
    <property type="entry name" value="EMP24_GP25L"/>
    <property type="match status" value="1"/>
</dbReference>
<keyword evidence="6 8" id="KW-0472">Membrane</keyword>
<dbReference type="GO" id="GO:0005793">
    <property type="term" value="C:endoplasmic reticulum-Golgi intermediate compartment"/>
    <property type="evidence" value="ECO:0000318"/>
    <property type="project" value="GO_Central"/>
</dbReference>
<dbReference type="RefSeq" id="XP_010272904.1">
    <property type="nucleotide sequence ID" value="XM_010274602.1"/>
</dbReference>
<keyword evidence="5 8" id="KW-1133">Transmembrane helix</keyword>
<gene>
    <name evidence="12" type="primary">LOC104608569</name>
</gene>